<feature type="compositionally biased region" description="Polar residues" evidence="5">
    <location>
        <begin position="1"/>
        <end position="22"/>
    </location>
</feature>
<evidence type="ECO:0000256" key="1">
    <source>
        <dbReference type="ARBA" id="ARBA00004141"/>
    </source>
</evidence>
<feature type="transmembrane region" description="Helical" evidence="6">
    <location>
        <begin position="220"/>
        <end position="243"/>
    </location>
</feature>
<comment type="subcellular location">
    <subcellularLocation>
        <location evidence="1">Membrane</location>
        <topology evidence="1">Multi-pass membrane protein</topology>
    </subcellularLocation>
</comment>
<dbReference type="InterPro" id="IPR011701">
    <property type="entry name" value="MFS"/>
</dbReference>
<feature type="transmembrane region" description="Helical" evidence="6">
    <location>
        <begin position="303"/>
        <end position="325"/>
    </location>
</feature>
<feature type="region of interest" description="Disordered" evidence="5">
    <location>
        <begin position="1"/>
        <end position="53"/>
    </location>
</feature>
<feature type="transmembrane region" description="Helical" evidence="6">
    <location>
        <begin position="545"/>
        <end position="570"/>
    </location>
</feature>
<evidence type="ECO:0000256" key="2">
    <source>
        <dbReference type="ARBA" id="ARBA00022692"/>
    </source>
</evidence>
<feature type="transmembrane region" description="Helical" evidence="6">
    <location>
        <begin position="358"/>
        <end position="383"/>
    </location>
</feature>
<dbReference type="GeneID" id="39578665"/>
<dbReference type="GO" id="GO:0022857">
    <property type="term" value="F:transmembrane transporter activity"/>
    <property type="evidence" value="ECO:0007669"/>
    <property type="project" value="InterPro"/>
</dbReference>
<evidence type="ECO:0000313" key="8">
    <source>
        <dbReference type="EMBL" id="ROT42363.1"/>
    </source>
</evidence>
<keyword evidence="9" id="KW-1185">Reference proteome</keyword>
<keyword evidence="4 6" id="KW-0472">Membrane</keyword>
<evidence type="ECO:0000256" key="4">
    <source>
        <dbReference type="ARBA" id="ARBA00023136"/>
    </source>
</evidence>
<dbReference type="Proteomes" id="UP000272025">
    <property type="component" value="Unassembled WGS sequence"/>
</dbReference>
<dbReference type="AlphaFoldDB" id="A0A3N2Q6E4"/>
<dbReference type="PANTHER" id="PTHR23501">
    <property type="entry name" value="MAJOR FACILITATOR SUPERFAMILY"/>
    <property type="match status" value="1"/>
</dbReference>
<feature type="transmembrane region" description="Helical" evidence="6">
    <location>
        <begin position="134"/>
        <end position="153"/>
    </location>
</feature>
<reference evidence="8 9" key="1">
    <citation type="journal article" date="2018" name="Mol. Ecol.">
        <title>The obligate alkalophilic soda-lake fungus Sodiomyces alkalinus has shifted to a protein diet.</title>
        <authorList>
            <person name="Grum-Grzhimaylo A.A."/>
            <person name="Falkoski D.L."/>
            <person name="van den Heuvel J."/>
            <person name="Valero-Jimenez C.A."/>
            <person name="Min B."/>
            <person name="Choi I.G."/>
            <person name="Lipzen A."/>
            <person name="Daum C.G."/>
            <person name="Aanen D.K."/>
            <person name="Tsang A."/>
            <person name="Henrissat B."/>
            <person name="Bilanenko E.N."/>
            <person name="de Vries R.P."/>
            <person name="van Kan J.A.L."/>
            <person name="Grigoriev I.V."/>
            <person name="Debets A.J.M."/>
        </authorList>
    </citation>
    <scope>NUCLEOTIDE SEQUENCE [LARGE SCALE GENOMIC DNA]</scope>
    <source>
        <strain evidence="8 9">F11</strain>
    </source>
</reference>
<dbReference type="SUPFAM" id="SSF103473">
    <property type="entry name" value="MFS general substrate transporter"/>
    <property type="match status" value="2"/>
</dbReference>
<dbReference type="RefSeq" id="XP_028470169.1">
    <property type="nucleotide sequence ID" value="XM_028610187.1"/>
</dbReference>
<dbReference type="InterPro" id="IPR020846">
    <property type="entry name" value="MFS_dom"/>
</dbReference>
<dbReference type="PANTHER" id="PTHR23501:SF39">
    <property type="entry name" value="MULTIDRUG TRANSPORTER, PUTATIVE (AFU_ORTHOLOGUE AFUA_1G05010)-RELATED"/>
    <property type="match status" value="1"/>
</dbReference>
<name>A0A3N2Q6E4_SODAK</name>
<evidence type="ECO:0000256" key="5">
    <source>
        <dbReference type="SAM" id="MobiDB-lite"/>
    </source>
</evidence>
<keyword evidence="2 6" id="KW-0812">Transmembrane</keyword>
<organism evidence="8 9">
    <name type="scientific">Sodiomyces alkalinus (strain CBS 110278 / VKM F-3762 / F11)</name>
    <name type="common">Alkaliphilic filamentous fungus</name>
    <dbReference type="NCBI Taxonomy" id="1314773"/>
    <lineage>
        <taxon>Eukaryota</taxon>
        <taxon>Fungi</taxon>
        <taxon>Dikarya</taxon>
        <taxon>Ascomycota</taxon>
        <taxon>Pezizomycotina</taxon>
        <taxon>Sordariomycetes</taxon>
        <taxon>Hypocreomycetidae</taxon>
        <taxon>Glomerellales</taxon>
        <taxon>Plectosphaerellaceae</taxon>
        <taxon>Sodiomyces</taxon>
    </lineage>
</organism>
<gene>
    <name evidence="8" type="ORF">SODALDRAFT_326534</name>
</gene>
<sequence length="631" mass="68554">MGKISNTNFYTQPSSIDGNSQNSTMTTSTSTATQEPKGNPCRHRPDPGPEPCATCKSERQRKLKYRWKIILGLFLPFTLSALDFTIIASALPWIASDFGEVPQLNWIVSAFNLTAAAFIPFWGQMADIFGRHAAIQACIFLVVIGSAICTGAPTDAFPLLLFGRALQGTGCAGMNVVIRAIVADKVSLREDAKNWSIFSIVGGCSYALGPVIGGYLTETHWRWCFGINLPVAVVGMAVIFVVLRKELLGPQPMPQLDETTETGRRTTFVRRLQTIDVGGQVLCIVGFGLLVLGFTWAGATYGWASAAVLAPLVIGALVIVAFVWWEFEMTPGNTLARMFPWQQAMIPWEVLRNRDIGLLFYASFATGMAMFSVLYFCTLYFTMVKHLDAGDAGRQLLLFVPGLGGGVWMAIFFCNSYPRQTWHPIFLGSVIELVGIGVLAWALWREHDPTVYAMMAVTGVGIGMRLMPVPLHGMAYFPKRIAAVISLSEVSEPLGGTIGLTVMTTVFNNVAGIGSGPTDGSLTSLSQMLPEELAALSQNAKEGIVWAYVAILPFMVLCVIASGLLGNVYISTDTNNEDEQTNTIYHGVYLWALLRGKGGSAAENSDKVTITRRAAWQDGRQVLPQARPDAT</sequence>
<proteinExistence type="predicted"/>
<feature type="transmembrane region" description="Helical" evidence="6">
    <location>
        <begin position="395"/>
        <end position="413"/>
    </location>
</feature>
<dbReference type="Pfam" id="PF07690">
    <property type="entry name" value="MFS_1"/>
    <property type="match status" value="1"/>
</dbReference>
<dbReference type="Gene3D" id="1.20.1250.20">
    <property type="entry name" value="MFS general substrate transporter like domains"/>
    <property type="match status" value="2"/>
</dbReference>
<evidence type="ECO:0000256" key="3">
    <source>
        <dbReference type="ARBA" id="ARBA00022989"/>
    </source>
</evidence>
<dbReference type="OrthoDB" id="6770063at2759"/>
<dbReference type="InterPro" id="IPR036259">
    <property type="entry name" value="MFS_trans_sf"/>
</dbReference>
<feature type="transmembrane region" description="Helical" evidence="6">
    <location>
        <begin position="425"/>
        <end position="444"/>
    </location>
</feature>
<evidence type="ECO:0000259" key="7">
    <source>
        <dbReference type="PROSITE" id="PS50850"/>
    </source>
</evidence>
<protein>
    <submittedName>
        <fullName evidence="8">Tetracycline efflux protein</fullName>
    </submittedName>
</protein>
<feature type="transmembrane region" description="Helical" evidence="6">
    <location>
        <begin position="69"/>
        <end position="91"/>
    </location>
</feature>
<feature type="domain" description="Major facilitator superfamily (MFS) profile" evidence="7">
    <location>
        <begin position="69"/>
        <end position="565"/>
    </location>
</feature>
<evidence type="ECO:0000313" key="9">
    <source>
        <dbReference type="Proteomes" id="UP000272025"/>
    </source>
</evidence>
<feature type="compositionally biased region" description="Low complexity" evidence="5">
    <location>
        <begin position="23"/>
        <end position="33"/>
    </location>
</feature>
<feature type="transmembrane region" description="Helical" evidence="6">
    <location>
        <begin position="103"/>
        <end position="122"/>
    </location>
</feature>
<feature type="transmembrane region" description="Helical" evidence="6">
    <location>
        <begin position="194"/>
        <end position="214"/>
    </location>
</feature>
<dbReference type="EMBL" id="ML119051">
    <property type="protein sequence ID" value="ROT42363.1"/>
    <property type="molecule type" value="Genomic_DNA"/>
</dbReference>
<accession>A0A3N2Q6E4</accession>
<keyword evidence="3 6" id="KW-1133">Transmembrane helix</keyword>
<feature type="transmembrane region" description="Helical" evidence="6">
    <location>
        <begin position="274"/>
        <end position="297"/>
    </location>
</feature>
<dbReference type="PROSITE" id="PS50850">
    <property type="entry name" value="MFS"/>
    <property type="match status" value="1"/>
</dbReference>
<evidence type="ECO:0000256" key="6">
    <source>
        <dbReference type="SAM" id="Phobius"/>
    </source>
</evidence>
<dbReference type="GO" id="GO:0005886">
    <property type="term" value="C:plasma membrane"/>
    <property type="evidence" value="ECO:0007669"/>
    <property type="project" value="TreeGrafter"/>
</dbReference>
<feature type="transmembrane region" description="Helical" evidence="6">
    <location>
        <begin position="159"/>
        <end position="182"/>
    </location>
</feature>